<keyword evidence="2" id="KW-0732">Signal</keyword>
<reference evidence="4" key="1">
    <citation type="submission" date="2021-01" db="EMBL/GenBank/DDBJ databases">
        <authorList>
            <person name="Corre E."/>
            <person name="Pelletier E."/>
            <person name="Niang G."/>
            <person name="Scheremetjew M."/>
            <person name="Finn R."/>
            <person name="Kale V."/>
            <person name="Holt S."/>
            <person name="Cochrane G."/>
            <person name="Meng A."/>
            <person name="Brown T."/>
            <person name="Cohen L."/>
        </authorList>
    </citation>
    <scope>NUCLEOTIDE SEQUENCE</scope>
    <source>
        <strain evidence="4">CCMP1756</strain>
    </source>
</reference>
<dbReference type="GO" id="GO:0071218">
    <property type="term" value="P:cellular response to misfolded protein"/>
    <property type="evidence" value="ECO:0007669"/>
    <property type="project" value="TreeGrafter"/>
</dbReference>
<dbReference type="EMBL" id="CAKKNE010000001">
    <property type="protein sequence ID" value="CAH0366522.1"/>
    <property type="molecule type" value="Genomic_DNA"/>
</dbReference>
<dbReference type="Pfam" id="PF00226">
    <property type="entry name" value="DnaJ"/>
    <property type="match status" value="1"/>
</dbReference>
<organism evidence="4">
    <name type="scientific">Pelagomonas calceolata</name>
    <dbReference type="NCBI Taxonomy" id="35677"/>
    <lineage>
        <taxon>Eukaryota</taxon>
        <taxon>Sar</taxon>
        <taxon>Stramenopiles</taxon>
        <taxon>Ochrophyta</taxon>
        <taxon>Pelagophyceae</taxon>
        <taxon>Pelagomonadales</taxon>
        <taxon>Pelagomonadaceae</taxon>
        <taxon>Pelagomonas</taxon>
    </lineage>
</organism>
<feature type="chain" id="PRO_5035593690" description="J domain-containing protein" evidence="2">
    <location>
        <begin position="16"/>
        <end position="572"/>
    </location>
</feature>
<dbReference type="SUPFAM" id="SSF46565">
    <property type="entry name" value="Chaperone J-domain"/>
    <property type="match status" value="1"/>
</dbReference>
<dbReference type="InterPro" id="IPR036869">
    <property type="entry name" value="J_dom_sf"/>
</dbReference>
<accession>A0A7S4A7P9</accession>
<dbReference type="PANTHER" id="PTHR43908">
    <property type="entry name" value="AT29763P-RELATED"/>
    <property type="match status" value="1"/>
</dbReference>
<evidence type="ECO:0000259" key="3">
    <source>
        <dbReference type="PROSITE" id="PS50076"/>
    </source>
</evidence>
<dbReference type="CDD" id="cd06257">
    <property type="entry name" value="DnaJ"/>
    <property type="match status" value="1"/>
</dbReference>
<feature type="compositionally biased region" description="Basic and acidic residues" evidence="1">
    <location>
        <begin position="426"/>
        <end position="445"/>
    </location>
</feature>
<dbReference type="Gene3D" id="1.25.40.10">
    <property type="entry name" value="Tetratricopeptide repeat domain"/>
    <property type="match status" value="1"/>
</dbReference>
<dbReference type="EMBL" id="HBIW01025414">
    <property type="protein sequence ID" value="CAE0706444.1"/>
    <property type="molecule type" value="Transcribed_RNA"/>
</dbReference>
<proteinExistence type="predicted"/>
<dbReference type="PROSITE" id="PS00636">
    <property type="entry name" value="DNAJ_1"/>
    <property type="match status" value="1"/>
</dbReference>
<evidence type="ECO:0000313" key="4">
    <source>
        <dbReference type="EMBL" id="CAE0706444.1"/>
    </source>
</evidence>
<dbReference type="PROSITE" id="PS50076">
    <property type="entry name" value="DNAJ_2"/>
    <property type="match status" value="1"/>
</dbReference>
<dbReference type="InterPro" id="IPR018253">
    <property type="entry name" value="DnaJ_domain_CS"/>
</dbReference>
<dbReference type="SMART" id="SM00028">
    <property type="entry name" value="TPR"/>
    <property type="match status" value="1"/>
</dbReference>
<feature type="region of interest" description="Disordered" evidence="1">
    <location>
        <begin position="472"/>
        <end position="496"/>
    </location>
</feature>
<dbReference type="PANTHER" id="PTHR43908:SF3">
    <property type="entry name" value="AT29763P-RELATED"/>
    <property type="match status" value="1"/>
</dbReference>
<dbReference type="SUPFAM" id="SSF48452">
    <property type="entry name" value="TPR-like"/>
    <property type="match status" value="1"/>
</dbReference>
<dbReference type="PRINTS" id="PR00625">
    <property type="entry name" value="JDOMAIN"/>
</dbReference>
<protein>
    <recommendedName>
        <fullName evidence="3">J domain-containing protein</fullName>
    </recommendedName>
</protein>
<dbReference type="InterPro" id="IPR001623">
    <property type="entry name" value="DnaJ_domain"/>
</dbReference>
<gene>
    <name evidence="4" type="ORF">PCAL00307_LOCUS21895</name>
    <name evidence="5" type="ORF">PECAL_1P30180</name>
</gene>
<evidence type="ECO:0000313" key="6">
    <source>
        <dbReference type="Proteomes" id="UP000789595"/>
    </source>
</evidence>
<dbReference type="AlphaFoldDB" id="A0A7S4A7P9"/>
<feature type="region of interest" description="Disordered" evidence="1">
    <location>
        <begin position="127"/>
        <end position="146"/>
    </location>
</feature>
<dbReference type="GO" id="GO:0005789">
    <property type="term" value="C:endoplasmic reticulum membrane"/>
    <property type="evidence" value="ECO:0007669"/>
    <property type="project" value="TreeGrafter"/>
</dbReference>
<evidence type="ECO:0000313" key="5">
    <source>
        <dbReference type="EMBL" id="CAH0366522.1"/>
    </source>
</evidence>
<dbReference type="InterPro" id="IPR019734">
    <property type="entry name" value="TPR_rpt"/>
</dbReference>
<dbReference type="SMART" id="SM00271">
    <property type="entry name" value="DnaJ"/>
    <property type="match status" value="1"/>
</dbReference>
<evidence type="ECO:0000256" key="1">
    <source>
        <dbReference type="SAM" id="MobiDB-lite"/>
    </source>
</evidence>
<dbReference type="Gene3D" id="1.10.287.110">
    <property type="entry name" value="DnaJ domain"/>
    <property type="match status" value="1"/>
</dbReference>
<feature type="domain" description="J" evidence="3">
    <location>
        <begin position="373"/>
        <end position="435"/>
    </location>
</feature>
<dbReference type="InterPro" id="IPR011990">
    <property type="entry name" value="TPR-like_helical_dom_sf"/>
</dbReference>
<dbReference type="OrthoDB" id="429833at2759"/>
<dbReference type="InterPro" id="IPR051100">
    <property type="entry name" value="DnaJ_subfamily_B/C"/>
</dbReference>
<dbReference type="GO" id="GO:0030544">
    <property type="term" value="F:Hsp70 protein binding"/>
    <property type="evidence" value="ECO:0007669"/>
    <property type="project" value="TreeGrafter"/>
</dbReference>
<dbReference type="Proteomes" id="UP000789595">
    <property type="component" value="Unassembled WGS sequence"/>
</dbReference>
<feature type="compositionally biased region" description="Basic and acidic residues" evidence="1">
    <location>
        <begin position="472"/>
        <end position="483"/>
    </location>
</feature>
<sequence>MQLQALALLFSGVGAQLVGPGGVVPYGGGGGGPRRVGTVRDWAQGFFVAGSTLDDLNGVYALVDPNTLRRACRTRRCKVAYRNEESDWILAFAGPPVGLKTKSGKETEWVFIDQSGKDRFEHAGDTVIPGAGDSWSHSHRPSPYERTAAEDMASGDDDNVDELPWQVIYIGDRNMVWNLVNQRRHHNAVIRNALAGNAVSEFGSLQALAAPDGATAQDSREPLAPPADLVAKADASEAARFAASGDYGKCADAWKAGKYAIQPFWNRAEDAEVVKWASALASLRRGECCRRSRRFDEARDSLREALALFPTYGAALVADAALALDSGRASDALRNAERLAWTDRTRDGVRDAVVFAAVDVERRRLAGGNESHNHYLVLGVTRDFGSDELRKAFRAASRSAHPDKNDGSTAAFERVSAAHDCLGDPEKRKAYDRGDDLDRGFERDGTTQGMPFSERVLRRYFPEDFKYEPFGDPFERKRDYEREKRRKTPARPNGATIPPGSYLGSCEGCDMEPGGVLLCQKCQTGFRGQVEEASIEPSACADDEHVGNRHGALICEKKPEVEAPTLPRGDEL</sequence>
<feature type="region of interest" description="Disordered" evidence="1">
    <location>
        <begin position="426"/>
        <end position="449"/>
    </location>
</feature>
<evidence type="ECO:0000256" key="2">
    <source>
        <dbReference type="SAM" id="SignalP"/>
    </source>
</evidence>
<keyword evidence="6" id="KW-1185">Reference proteome</keyword>
<name>A0A7S4A7P9_9STRA</name>
<reference evidence="5" key="2">
    <citation type="submission" date="2021-11" db="EMBL/GenBank/DDBJ databases">
        <authorList>
            <consortium name="Genoscope - CEA"/>
            <person name="William W."/>
        </authorList>
    </citation>
    <scope>NUCLEOTIDE SEQUENCE</scope>
</reference>
<feature type="signal peptide" evidence="2">
    <location>
        <begin position="1"/>
        <end position="15"/>
    </location>
</feature>